<dbReference type="InterPro" id="IPR006553">
    <property type="entry name" value="Leu-rich_rpt_Cys-con_subtyp"/>
</dbReference>
<dbReference type="InterPro" id="IPR032675">
    <property type="entry name" value="LRR_dom_sf"/>
</dbReference>
<dbReference type="Gene3D" id="3.80.10.10">
    <property type="entry name" value="Ribonuclease Inhibitor"/>
    <property type="match status" value="1"/>
</dbReference>
<reference evidence="3 4" key="1">
    <citation type="submission" date="2021-03" db="EMBL/GenBank/DDBJ databases">
        <authorList>
            <person name="King G.J."/>
            <person name="Bancroft I."/>
            <person name="Baten A."/>
            <person name="Bloomfield J."/>
            <person name="Borpatragohain P."/>
            <person name="He Z."/>
            <person name="Irish N."/>
            <person name="Irwin J."/>
            <person name="Liu K."/>
            <person name="Mauleon R.P."/>
            <person name="Moore J."/>
            <person name="Morris R."/>
            <person name="Ostergaard L."/>
            <person name="Wang B."/>
            <person name="Wells R."/>
        </authorList>
    </citation>
    <scope>NUCLEOTIDE SEQUENCE [LARGE SCALE GENOMIC DNA]</scope>
    <source>
        <strain evidence="3">R-o-18</strain>
        <tissue evidence="3">Leaf</tissue>
    </source>
</reference>
<evidence type="ECO:0000256" key="1">
    <source>
        <dbReference type="SAM" id="MobiDB-lite"/>
    </source>
</evidence>
<dbReference type="SUPFAM" id="SSF52047">
    <property type="entry name" value="RNI-like"/>
    <property type="match status" value="1"/>
</dbReference>
<keyword evidence="4" id="KW-1185">Reference proteome</keyword>
<evidence type="ECO:0000313" key="3">
    <source>
        <dbReference type="EMBL" id="KAG5387446.1"/>
    </source>
</evidence>
<accession>A0ABQ7LNY4</accession>
<dbReference type="SMART" id="SM00256">
    <property type="entry name" value="FBOX"/>
    <property type="match status" value="1"/>
</dbReference>
<protein>
    <recommendedName>
        <fullName evidence="2">F-box domain-containing protein</fullName>
    </recommendedName>
</protein>
<dbReference type="Pfam" id="PF12937">
    <property type="entry name" value="F-box-like"/>
    <property type="match status" value="1"/>
</dbReference>
<dbReference type="Proteomes" id="UP000823674">
    <property type="component" value="Chromosome A09"/>
</dbReference>
<gene>
    <name evidence="3" type="primary">A09p080410.1_BraROA</name>
    <name evidence="3" type="ORF">IGI04_038916</name>
</gene>
<comment type="caution">
    <text evidence="3">The sequence shown here is derived from an EMBL/GenBank/DDBJ whole genome shotgun (WGS) entry which is preliminary data.</text>
</comment>
<evidence type="ECO:0000313" key="4">
    <source>
        <dbReference type="Proteomes" id="UP000823674"/>
    </source>
</evidence>
<dbReference type="InterPro" id="IPR001810">
    <property type="entry name" value="F-box_dom"/>
</dbReference>
<dbReference type="PANTHER" id="PTHR38926">
    <property type="entry name" value="F-BOX DOMAIN CONTAINING PROTEIN, EXPRESSED"/>
    <property type="match status" value="1"/>
</dbReference>
<dbReference type="Gene3D" id="1.20.1280.50">
    <property type="match status" value="1"/>
</dbReference>
<name>A0ABQ7LNY4_BRACM</name>
<proteinExistence type="predicted"/>
<feature type="domain" description="F-box" evidence="2">
    <location>
        <begin position="30"/>
        <end position="70"/>
    </location>
</feature>
<dbReference type="EMBL" id="JADBGQ010000008">
    <property type="protein sequence ID" value="KAG5387446.1"/>
    <property type="molecule type" value="Genomic_DNA"/>
</dbReference>
<sequence length="350" mass="39412">MASSSSSPSPSPSPTAMKEGDNYPNWTELLPELTSSILNRLGAIEIVETARRVCRSWRRVCKDPSMWRKIDMRNLGDHGDMYYEELCRHAVDLSQGGLVEINLCHFATDSLLSYIADRFQNLLVLLNLGLIVDSNVVMLLRPKCVSFSSSNLRSLKVAQCYEITSEGLIEAVSKLPLLEELEVSYCSLSEESLKVIGQSCPNLKTLKKNCVGYRRPRDECDDVALAIAETMPGLRHLQLFGDRLTDVGLNAILDGCPNLEHLDLRQCFNVDLVGDLEKRCLERVKVVRRPNDSVHDYPFDATVNDVSSSDDGDPYGLSDVDIMSEDEFYYDDLSEDASDNSDFDPYEYYY</sequence>
<dbReference type="SMART" id="SM00367">
    <property type="entry name" value="LRR_CC"/>
    <property type="match status" value="4"/>
</dbReference>
<dbReference type="CDD" id="cd22164">
    <property type="entry name" value="F-box_AtSKIP19-like"/>
    <property type="match status" value="1"/>
</dbReference>
<organism evidence="3 4">
    <name type="scientific">Brassica rapa subsp. trilocularis</name>
    <dbReference type="NCBI Taxonomy" id="1813537"/>
    <lineage>
        <taxon>Eukaryota</taxon>
        <taxon>Viridiplantae</taxon>
        <taxon>Streptophyta</taxon>
        <taxon>Embryophyta</taxon>
        <taxon>Tracheophyta</taxon>
        <taxon>Spermatophyta</taxon>
        <taxon>Magnoliopsida</taxon>
        <taxon>eudicotyledons</taxon>
        <taxon>Gunneridae</taxon>
        <taxon>Pentapetalae</taxon>
        <taxon>rosids</taxon>
        <taxon>malvids</taxon>
        <taxon>Brassicales</taxon>
        <taxon>Brassicaceae</taxon>
        <taxon>Brassiceae</taxon>
        <taxon>Brassica</taxon>
    </lineage>
</organism>
<evidence type="ECO:0000259" key="2">
    <source>
        <dbReference type="SMART" id="SM00256"/>
    </source>
</evidence>
<feature type="region of interest" description="Disordered" evidence="1">
    <location>
        <begin position="1"/>
        <end position="21"/>
    </location>
</feature>
<dbReference type="PANTHER" id="PTHR38926:SF2">
    <property type="entry name" value="F-BOX_LRR-REPEAT PROTEIN 21-RELATED"/>
    <property type="match status" value="1"/>
</dbReference>